<dbReference type="InterPro" id="IPR036322">
    <property type="entry name" value="WD40_repeat_dom_sf"/>
</dbReference>
<gene>
    <name evidence="6" type="ORF">EAH_00042350</name>
</gene>
<dbReference type="InterPro" id="IPR050459">
    <property type="entry name" value="WD_repeat_RBAP46/RBAP48/MSI1"/>
</dbReference>
<evidence type="ECO:0000256" key="4">
    <source>
        <dbReference type="SAM" id="MobiDB-lite"/>
    </source>
</evidence>
<dbReference type="InterPro" id="IPR001680">
    <property type="entry name" value="WD40_rpt"/>
</dbReference>
<reference evidence="6" key="2">
    <citation type="submission" date="2013-10" db="EMBL/GenBank/DDBJ databases">
        <authorList>
            <person name="Aslett M."/>
        </authorList>
    </citation>
    <scope>NUCLEOTIDE SEQUENCE</scope>
    <source>
        <strain evidence="6">Houghton</strain>
    </source>
</reference>
<dbReference type="Proteomes" id="UP000018050">
    <property type="component" value="Unassembled WGS sequence"/>
</dbReference>
<dbReference type="SUPFAM" id="SSF50978">
    <property type="entry name" value="WD40 repeat-like"/>
    <property type="match status" value="1"/>
</dbReference>
<dbReference type="PANTHER" id="PTHR22850">
    <property type="entry name" value="WD40 REPEAT FAMILY"/>
    <property type="match status" value="1"/>
</dbReference>
<evidence type="ECO:0000256" key="3">
    <source>
        <dbReference type="ARBA" id="ARBA00022853"/>
    </source>
</evidence>
<keyword evidence="3" id="KW-0156">Chromatin regulator</keyword>
<dbReference type="InterPro" id="IPR022052">
    <property type="entry name" value="Histone-bd_RBBP4-like_N"/>
</dbReference>
<feature type="compositionally biased region" description="Low complexity" evidence="4">
    <location>
        <begin position="22"/>
        <end position="67"/>
    </location>
</feature>
<protein>
    <submittedName>
        <fullName evidence="6">WD domain, G-beta repeat domain containing protein, putative</fullName>
    </submittedName>
</protein>
<keyword evidence="7" id="KW-1185">Reference proteome</keyword>
<proteinExistence type="predicted"/>
<evidence type="ECO:0000256" key="2">
    <source>
        <dbReference type="ARBA" id="ARBA00022737"/>
    </source>
</evidence>
<dbReference type="EMBL" id="HG673472">
    <property type="protein sequence ID" value="CDI83712.1"/>
    <property type="molecule type" value="Genomic_DNA"/>
</dbReference>
<feature type="compositionally biased region" description="Basic and acidic residues" evidence="4">
    <location>
        <begin position="1"/>
        <end position="21"/>
    </location>
</feature>
<evidence type="ECO:0000259" key="5">
    <source>
        <dbReference type="Pfam" id="PF12265"/>
    </source>
</evidence>
<keyword evidence="1" id="KW-0853">WD repeat</keyword>
<dbReference type="OMA" id="PHEEGCL"/>
<dbReference type="VEuPathDB" id="ToxoDB:EAH_00042350"/>
<dbReference type="SMART" id="SM00320">
    <property type="entry name" value="WD40"/>
    <property type="match status" value="5"/>
</dbReference>
<feature type="region of interest" description="Disordered" evidence="4">
    <location>
        <begin position="1"/>
        <end position="103"/>
    </location>
</feature>
<dbReference type="Gene3D" id="2.130.10.10">
    <property type="entry name" value="YVTN repeat-like/Quinoprotein amine dehydrogenase"/>
    <property type="match status" value="2"/>
</dbReference>
<evidence type="ECO:0000256" key="1">
    <source>
        <dbReference type="ARBA" id="ARBA00022574"/>
    </source>
</evidence>
<dbReference type="OrthoDB" id="427795at2759"/>
<reference evidence="6" key="1">
    <citation type="submission" date="2013-10" db="EMBL/GenBank/DDBJ databases">
        <title>Genomic analysis of the causative agents of coccidiosis in chickens.</title>
        <authorList>
            <person name="Reid A.J."/>
            <person name="Blake D."/>
            <person name="Billington K."/>
            <person name="Browne H."/>
            <person name="Dunn M."/>
            <person name="Hung S."/>
            <person name="Kawahara F."/>
            <person name="Miranda-Saavedra D."/>
            <person name="Mourier T."/>
            <person name="Nagra H."/>
            <person name="Otto T.D."/>
            <person name="Rawlings N."/>
            <person name="Sanchez A."/>
            <person name="Sanders M."/>
            <person name="Subramaniam C."/>
            <person name="Tay Y."/>
            <person name="Dear P."/>
            <person name="Doerig C."/>
            <person name="Gruber A."/>
            <person name="Parkinson J."/>
            <person name="Shirley M."/>
            <person name="Wan K.L."/>
            <person name="Berriman M."/>
            <person name="Tomley F."/>
            <person name="Pain A."/>
        </authorList>
    </citation>
    <scope>NUCLEOTIDE SEQUENCE</scope>
    <source>
        <strain evidence="6">Houghton</strain>
    </source>
</reference>
<dbReference type="InterPro" id="IPR015943">
    <property type="entry name" value="WD40/YVTN_repeat-like_dom_sf"/>
</dbReference>
<dbReference type="Pfam" id="PF12265">
    <property type="entry name" value="CAF1C_H4-bd"/>
    <property type="match status" value="1"/>
</dbReference>
<evidence type="ECO:0000313" key="6">
    <source>
        <dbReference type="EMBL" id="CDI83712.1"/>
    </source>
</evidence>
<dbReference type="GeneID" id="25272305"/>
<dbReference type="GO" id="GO:0006325">
    <property type="term" value="P:chromatin organization"/>
    <property type="evidence" value="ECO:0007669"/>
    <property type="project" value="UniProtKB-KW"/>
</dbReference>
<dbReference type="RefSeq" id="XP_013247200.1">
    <property type="nucleotide sequence ID" value="XM_013391746.1"/>
</dbReference>
<accession>U6GVV5</accession>
<name>U6GVV5_EIMAC</name>
<evidence type="ECO:0000313" key="7">
    <source>
        <dbReference type="Proteomes" id="UP000018050"/>
    </source>
</evidence>
<feature type="compositionally biased region" description="Polar residues" evidence="4">
    <location>
        <begin position="76"/>
        <end position="91"/>
    </location>
</feature>
<sequence>MERKVAFAEDTRPPKLQRTEDAAAATTTAAAAAAAATAASEANLKEAAGAAEKNDSSNSSSSSSSSNEAEKEAATAPSSGSECDSPSRPTISSSCSSSSSSSSKKELEAAWEETEYKNWTVNSQVLYDVLLNAPIEWPSLTVQWLPGLTPGSASSVVKQRLLLGTHTSGAEPDALVVELPLGPFDDQQTNEYKERGDYEGFHYGLSSYKFKIVKRLPHPRESNCARYMPQRPSIVASCAVDGKVLLYDLDAPGICEGPEASLAGNKGEATCLSWNPYREGQLVSCAAEGTWAVHDAAAALQQKTTDATTSLLLSDRSIRLNSCCWAAADVFIVAQENSVVSLWDIRQAPKQPIGELLALYDWRRLGAPLHAVEHASERSVSVISFSAFLSSVITEGSTDKTISIYNFERVGAPQDPEDAEDGPPELLFTHGGHRADIYDAAWNCEEKFPQMVASVANDNRLHIWQPKASVFFESDSEEEEDPEQLE</sequence>
<feature type="domain" description="Histone-binding protein RBBP4-like N-terminal" evidence="5">
    <location>
        <begin position="115"/>
        <end position="177"/>
    </location>
</feature>
<dbReference type="AlphaFoldDB" id="U6GVV5"/>
<feature type="compositionally biased region" description="Low complexity" evidence="4">
    <location>
        <begin position="92"/>
        <end position="102"/>
    </location>
</feature>
<dbReference type="Pfam" id="PF00400">
    <property type="entry name" value="WD40"/>
    <property type="match status" value="1"/>
</dbReference>
<keyword evidence="2" id="KW-0677">Repeat</keyword>
<organism evidence="6 7">
    <name type="scientific">Eimeria acervulina</name>
    <name type="common">Coccidian parasite</name>
    <dbReference type="NCBI Taxonomy" id="5801"/>
    <lineage>
        <taxon>Eukaryota</taxon>
        <taxon>Sar</taxon>
        <taxon>Alveolata</taxon>
        <taxon>Apicomplexa</taxon>
        <taxon>Conoidasida</taxon>
        <taxon>Coccidia</taxon>
        <taxon>Eucoccidiorida</taxon>
        <taxon>Eimeriorina</taxon>
        <taxon>Eimeriidae</taxon>
        <taxon>Eimeria</taxon>
    </lineage>
</organism>